<organism evidence="1 2">
    <name type="scientific">Polarella glacialis</name>
    <name type="common">Dinoflagellate</name>
    <dbReference type="NCBI Taxonomy" id="89957"/>
    <lineage>
        <taxon>Eukaryota</taxon>
        <taxon>Sar</taxon>
        <taxon>Alveolata</taxon>
        <taxon>Dinophyceae</taxon>
        <taxon>Suessiales</taxon>
        <taxon>Suessiaceae</taxon>
        <taxon>Polarella</taxon>
    </lineage>
</organism>
<comment type="caution">
    <text evidence="1">The sequence shown here is derived from an EMBL/GenBank/DDBJ whole genome shotgun (WGS) entry which is preliminary data.</text>
</comment>
<dbReference type="PROSITE" id="PS50096">
    <property type="entry name" value="IQ"/>
    <property type="match status" value="1"/>
</dbReference>
<sequence length="192" mass="21447">GWVKGIEARRSFRKRKDVVLQIQRRWRGVLTRRRLLGMLHMHKWRRRQVNSYFLPKTAAERRSVKQKCSAMLAAKDVTTKAVNSSLRELRDTILQTASADPLEDENRTRETVQDIGTADGFGATTTGFPGAAQTLPSGISPYTNYEGSTRFNGALAATGPITMGGAGRSADLSNKDIRKVRDTTLRQITRLD</sequence>
<dbReference type="Proteomes" id="UP000626109">
    <property type="component" value="Unassembled WGS sequence"/>
</dbReference>
<accession>A0A813I3M8</accession>
<feature type="non-terminal residue" evidence="1">
    <location>
        <position position="192"/>
    </location>
</feature>
<evidence type="ECO:0000313" key="2">
    <source>
        <dbReference type="Proteomes" id="UP000626109"/>
    </source>
</evidence>
<gene>
    <name evidence="1" type="ORF">PGLA2088_LOCUS3611</name>
</gene>
<proteinExistence type="predicted"/>
<protein>
    <submittedName>
        <fullName evidence="1">Uncharacterized protein</fullName>
    </submittedName>
</protein>
<evidence type="ECO:0000313" key="1">
    <source>
        <dbReference type="EMBL" id="CAE8645094.1"/>
    </source>
</evidence>
<dbReference type="AlphaFoldDB" id="A0A813I3M8"/>
<reference evidence="1" key="1">
    <citation type="submission" date="2021-02" db="EMBL/GenBank/DDBJ databases">
        <authorList>
            <person name="Dougan E. K."/>
            <person name="Rhodes N."/>
            <person name="Thang M."/>
            <person name="Chan C."/>
        </authorList>
    </citation>
    <scope>NUCLEOTIDE SEQUENCE</scope>
</reference>
<name>A0A813I3M8_POLGL</name>
<dbReference type="EMBL" id="CAJNNW010003169">
    <property type="protein sequence ID" value="CAE8645094.1"/>
    <property type="molecule type" value="Genomic_DNA"/>
</dbReference>